<dbReference type="InterPro" id="IPR032675">
    <property type="entry name" value="LRR_dom_sf"/>
</dbReference>
<organism evidence="1 2">
    <name type="scientific">Ruthenibacterium intestinale</name>
    <dbReference type="NCBI Taxonomy" id="3133163"/>
    <lineage>
        <taxon>Bacteria</taxon>
        <taxon>Bacillati</taxon>
        <taxon>Bacillota</taxon>
        <taxon>Clostridia</taxon>
        <taxon>Eubacteriales</taxon>
        <taxon>Oscillospiraceae</taxon>
        <taxon>Ruthenibacterium</taxon>
    </lineage>
</organism>
<gene>
    <name evidence="1" type="ORF">WMO24_04075</name>
</gene>
<comment type="caution">
    <text evidence="1">The sequence shown here is derived from an EMBL/GenBank/DDBJ whole genome shotgun (WGS) entry which is preliminary data.</text>
</comment>
<dbReference type="Gene3D" id="3.80.10.10">
    <property type="entry name" value="Ribonuclease Inhibitor"/>
    <property type="match status" value="1"/>
</dbReference>
<keyword evidence="2" id="KW-1185">Reference proteome</keyword>
<proteinExistence type="predicted"/>
<accession>A0ABV1GCP1</accession>
<dbReference type="Proteomes" id="UP001477672">
    <property type="component" value="Unassembled WGS sequence"/>
</dbReference>
<dbReference type="EMBL" id="JBBMFA010000060">
    <property type="protein sequence ID" value="MEQ2519609.1"/>
    <property type="molecule type" value="Genomic_DNA"/>
</dbReference>
<sequence>MEWMDGENELTLTCRHQAGGVAVLRCETRDPVIHLPDTILGVPVTALGDYAMARRAPDMSGIRDLFTVHVGRGQPEPHDADGIRQVTLPLHLQSLGDYAFYDCQALEQLDISPAMADVGSGAFLNCSRLHNIRLAVSPSGESCLRGVLREHHGELLCRMHFADGTQARLWFPAYSEEYEELAAPHIFGYHIEGAGFTYRQCFDGKKLNFSQYDAALERLVRTRDFEDAVRVALGRLRWPKELSPANREQYRALVAEHAAAALKVLADARDTEDMAWALGLELFPPEALQAACDRARNDRDTEMLGLLMEHLHRTGAGRTKTFDL</sequence>
<evidence type="ECO:0000313" key="1">
    <source>
        <dbReference type="EMBL" id="MEQ2519609.1"/>
    </source>
</evidence>
<evidence type="ECO:0000313" key="2">
    <source>
        <dbReference type="Proteomes" id="UP001477672"/>
    </source>
</evidence>
<protein>
    <submittedName>
        <fullName evidence="1">Leucine-rich repeat protein</fullName>
    </submittedName>
</protein>
<name>A0ABV1GCP1_9FIRM</name>
<reference evidence="1 2" key="1">
    <citation type="submission" date="2024-03" db="EMBL/GenBank/DDBJ databases">
        <title>Human intestinal bacterial collection.</title>
        <authorList>
            <person name="Pauvert C."/>
            <person name="Hitch T.C.A."/>
            <person name="Clavel T."/>
        </authorList>
    </citation>
    <scope>NUCLEOTIDE SEQUENCE [LARGE SCALE GENOMIC DNA]</scope>
    <source>
        <strain evidence="1 2">CLA-JM-H11</strain>
    </source>
</reference>
<dbReference type="RefSeq" id="WP_349215042.1">
    <property type="nucleotide sequence ID" value="NZ_JBBMFA010000060.1"/>
</dbReference>
<dbReference type="Pfam" id="PF13306">
    <property type="entry name" value="LRR_5"/>
    <property type="match status" value="1"/>
</dbReference>
<dbReference type="InterPro" id="IPR026906">
    <property type="entry name" value="LRR_5"/>
</dbReference>